<dbReference type="Pfam" id="PF14111">
    <property type="entry name" value="DUF4283"/>
    <property type="match status" value="1"/>
</dbReference>
<evidence type="ECO:0000313" key="2">
    <source>
        <dbReference type="EMBL" id="KAH1097354.1"/>
    </source>
</evidence>
<dbReference type="OrthoDB" id="995980at2759"/>
<name>A0A9D4A957_9ROSI</name>
<protein>
    <recommendedName>
        <fullName evidence="1">DUF4283 domain-containing protein</fullName>
    </recommendedName>
</protein>
<evidence type="ECO:0000313" key="3">
    <source>
        <dbReference type="Proteomes" id="UP000828251"/>
    </source>
</evidence>
<dbReference type="InterPro" id="IPR025558">
    <property type="entry name" value="DUF4283"/>
</dbReference>
<proteinExistence type="predicted"/>
<dbReference type="AlphaFoldDB" id="A0A9D4A957"/>
<comment type="caution">
    <text evidence="2">The sequence shown here is derived from an EMBL/GenBank/DDBJ whole genome shotgun (WGS) entry which is preliminary data.</text>
</comment>
<feature type="domain" description="DUF4283" evidence="1">
    <location>
        <begin position="38"/>
        <end position="109"/>
    </location>
</feature>
<dbReference type="EMBL" id="JAIQCV010000005">
    <property type="protein sequence ID" value="KAH1097354.1"/>
    <property type="molecule type" value="Genomic_DNA"/>
</dbReference>
<organism evidence="2 3">
    <name type="scientific">Gossypium stocksii</name>
    <dbReference type="NCBI Taxonomy" id="47602"/>
    <lineage>
        <taxon>Eukaryota</taxon>
        <taxon>Viridiplantae</taxon>
        <taxon>Streptophyta</taxon>
        <taxon>Embryophyta</taxon>
        <taxon>Tracheophyta</taxon>
        <taxon>Spermatophyta</taxon>
        <taxon>Magnoliopsida</taxon>
        <taxon>eudicotyledons</taxon>
        <taxon>Gunneridae</taxon>
        <taxon>Pentapetalae</taxon>
        <taxon>rosids</taxon>
        <taxon>malvids</taxon>
        <taxon>Malvales</taxon>
        <taxon>Malvaceae</taxon>
        <taxon>Malvoideae</taxon>
        <taxon>Gossypium</taxon>
    </lineage>
</organism>
<gene>
    <name evidence="2" type="ORF">J1N35_014275</name>
</gene>
<evidence type="ECO:0000259" key="1">
    <source>
        <dbReference type="Pfam" id="PF14111"/>
    </source>
</evidence>
<accession>A0A9D4A957</accession>
<reference evidence="2 3" key="1">
    <citation type="journal article" date="2021" name="Plant Biotechnol. J.">
        <title>Multi-omics assisted identification of the key and species-specific regulatory components of drought-tolerant mechanisms in Gossypium stocksii.</title>
        <authorList>
            <person name="Yu D."/>
            <person name="Ke L."/>
            <person name="Zhang D."/>
            <person name="Wu Y."/>
            <person name="Sun Y."/>
            <person name="Mei J."/>
            <person name="Sun J."/>
            <person name="Sun Y."/>
        </authorList>
    </citation>
    <scope>NUCLEOTIDE SEQUENCE [LARGE SCALE GENOMIC DNA]</scope>
    <source>
        <strain evidence="3">cv. E1</strain>
        <tissue evidence="2">Leaf</tissue>
    </source>
</reference>
<keyword evidence="3" id="KW-1185">Reference proteome</keyword>
<dbReference type="Proteomes" id="UP000828251">
    <property type="component" value="Unassembled WGS sequence"/>
</dbReference>
<sequence>MDKDFELKDWDVVMEFFDGIPSLTFSDRVSQFIYRKMSLTVIVKLLGRRIGFNALNNRVSTSWNLKNLFQLMDLENDFFLVWFQNKDNLDWVIFWGPWVIFGHYLFMRPRASMFSINNDGQLGCLASFTWTVGGGSTGPKECAIIGGDSSVEKAVVQN</sequence>